<sequence>MQGWFNMHKSINMIHHINKMKEKSHMIISIDTEKACDKTQHPFFFFLLYLPKSPRT</sequence>
<dbReference type="Proteomes" id="UP000694387">
    <property type="component" value="Chromosome 16"/>
</dbReference>
<organism evidence="1 2">
    <name type="scientific">Equus asinus</name>
    <name type="common">Donkey</name>
    <name type="synonym">Equus africanus asinus</name>
    <dbReference type="NCBI Taxonomy" id="9793"/>
    <lineage>
        <taxon>Eukaryota</taxon>
        <taxon>Metazoa</taxon>
        <taxon>Chordata</taxon>
        <taxon>Craniata</taxon>
        <taxon>Vertebrata</taxon>
        <taxon>Euteleostomi</taxon>
        <taxon>Mammalia</taxon>
        <taxon>Eutheria</taxon>
        <taxon>Laurasiatheria</taxon>
        <taxon>Perissodactyla</taxon>
        <taxon>Equidae</taxon>
        <taxon>Equus</taxon>
    </lineage>
</organism>
<keyword evidence="2" id="KW-1185">Reference proteome</keyword>
<protein>
    <submittedName>
        <fullName evidence="1">Uncharacterized protein</fullName>
    </submittedName>
</protein>
<evidence type="ECO:0000313" key="2">
    <source>
        <dbReference type="Proteomes" id="UP000694387"/>
    </source>
</evidence>
<reference evidence="1 2" key="1">
    <citation type="journal article" date="2020" name="Nat. Commun.">
        <title>Donkey genomes provide new insights into domestication and selection for coat color.</title>
        <authorList>
            <person name="Wang"/>
            <person name="C."/>
            <person name="Li"/>
            <person name="H."/>
            <person name="Guo"/>
            <person name="Y."/>
            <person name="Huang"/>
            <person name="J."/>
            <person name="Sun"/>
            <person name="Y."/>
            <person name="Min"/>
            <person name="J."/>
            <person name="Wang"/>
            <person name="J."/>
            <person name="Fang"/>
            <person name="X."/>
            <person name="Zhao"/>
            <person name="Z."/>
            <person name="Wang"/>
            <person name="S."/>
            <person name="Zhang"/>
            <person name="Y."/>
            <person name="Liu"/>
            <person name="Q."/>
            <person name="Jiang"/>
            <person name="Q."/>
            <person name="Wang"/>
            <person name="X."/>
            <person name="Guo"/>
            <person name="Y."/>
            <person name="Yang"/>
            <person name="C."/>
            <person name="Wang"/>
            <person name="Y."/>
            <person name="Tian"/>
            <person name="F."/>
            <person name="Zhuang"/>
            <person name="G."/>
            <person name="Fan"/>
            <person name="Y."/>
            <person name="Gao"/>
            <person name="Q."/>
            <person name="Li"/>
            <person name="Y."/>
            <person name="Ju"/>
            <person name="Z."/>
            <person name="Li"/>
            <person name="J."/>
            <person name="Li"/>
            <person name="R."/>
            <person name="Hou"/>
            <person name="M."/>
            <person name="Yang"/>
            <person name="G."/>
            <person name="Liu"/>
            <person name="G."/>
            <person name="Liu"/>
            <person name="W."/>
            <person name="Guo"/>
            <person name="J."/>
            <person name="Pan"/>
            <person name="S."/>
            <person name="Fan"/>
            <person name="G."/>
            <person name="Zhang"/>
            <person name="W."/>
            <person name="Zhang"/>
            <person name="R."/>
            <person name="Yu"/>
            <person name="J."/>
            <person name="Zhang"/>
            <person name="X."/>
            <person name="Yin"/>
            <person name="Q."/>
            <person name="Ji"/>
            <person name="C."/>
            <person name="Jin"/>
            <person name="Y."/>
            <person name="Yue"/>
            <person name="G."/>
            <person name="Liu"/>
            <person name="M."/>
            <person name="Xu"/>
            <person name="J."/>
            <person name="Liu"/>
            <person name="S."/>
            <person name="Jordana"/>
            <person name="J."/>
            <person name="Noce"/>
            <person name="A."/>
            <person name="Amills"/>
            <person name="M."/>
            <person name="Wu"/>
            <person name="D.D."/>
            <person name="Li"/>
            <person name="S."/>
            <person name="Zhou"/>
            <person name="X. and Zhong"/>
            <person name="J."/>
        </authorList>
    </citation>
    <scope>NUCLEOTIDE SEQUENCE [LARGE SCALE GENOMIC DNA]</scope>
</reference>
<accession>A0A9L0IX08</accession>
<name>A0A9L0IX08_EQUAS</name>
<dbReference type="Ensembl" id="ENSEAST00005072661.1">
    <property type="protein sequence ID" value="ENSEASP00005041614.1"/>
    <property type="gene ID" value="ENSEASG00005034435.1"/>
</dbReference>
<reference evidence="1" key="3">
    <citation type="submission" date="2025-09" db="UniProtKB">
        <authorList>
            <consortium name="Ensembl"/>
        </authorList>
    </citation>
    <scope>IDENTIFICATION</scope>
</reference>
<dbReference type="AlphaFoldDB" id="A0A9L0IX08"/>
<reference evidence="1" key="2">
    <citation type="submission" date="2025-08" db="UniProtKB">
        <authorList>
            <consortium name="Ensembl"/>
        </authorList>
    </citation>
    <scope>IDENTIFICATION</scope>
</reference>
<dbReference type="PANTHER" id="PTHR19446">
    <property type="entry name" value="REVERSE TRANSCRIPTASES"/>
    <property type="match status" value="1"/>
</dbReference>
<dbReference type="GeneTree" id="ENSGT01150000287169"/>
<proteinExistence type="predicted"/>
<evidence type="ECO:0000313" key="1">
    <source>
        <dbReference type="Ensembl" id="ENSEASP00005041614.1"/>
    </source>
</evidence>